<evidence type="ECO:0000256" key="1">
    <source>
        <dbReference type="ARBA" id="ARBA00022490"/>
    </source>
</evidence>
<keyword evidence="2 3" id="KW-0690">Ribosome biogenesis</keyword>
<evidence type="ECO:0000313" key="7">
    <source>
        <dbReference type="Proteomes" id="UP000255193"/>
    </source>
</evidence>
<dbReference type="SUPFAM" id="SSF74942">
    <property type="entry name" value="YhbC-like, C-terminal domain"/>
    <property type="match status" value="1"/>
</dbReference>
<dbReference type="CDD" id="cd01734">
    <property type="entry name" value="YlxS_C"/>
    <property type="match status" value="1"/>
</dbReference>
<dbReference type="Pfam" id="PF17384">
    <property type="entry name" value="DUF150_C"/>
    <property type="match status" value="1"/>
</dbReference>
<dbReference type="GO" id="GO:0000028">
    <property type="term" value="P:ribosomal small subunit assembly"/>
    <property type="evidence" value="ECO:0007669"/>
    <property type="project" value="TreeGrafter"/>
</dbReference>
<comment type="subcellular location">
    <subcellularLocation>
        <location evidence="3">Cytoplasm</location>
    </subcellularLocation>
</comment>
<evidence type="ECO:0000259" key="4">
    <source>
        <dbReference type="Pfam" id="PF02576"/>
    </source>
</evidence>
<keyword evidence="1 3" id="KW-0963">Cytoplasm</keyword>
<evidence type="ECO:0000256" key="3">
    <source>
        <dbReference type="HAMAP-Rule" id="MF_01077"/>
    </source>
</evidence>
<name>A0A378Q2D6_9GAMM</name>
<protein>
    <recommendedName>
        <fullName evidence="3">Ribosome maturation factor RimP</fullName>
    </recommendedName>
</protein>
<dbReference type="EMBL" id="UGQA01000001">
    <property type="protein sequence ID" value="STY94805.1"/>
    <property type="molecule type" value="Genomic_DNA"/>
</dbReference>
<dbReference type="HAMAP" id="MF_01077">
    <property type="entry name" value="RimP"/>
    <property type="match status" value="1"/>
</dbReference>
<feature type="domain" description="Ribosome maturation factor RimP C-terminal" evidence="5">
    <location>
        <begin position="98"/>
        <end position="168"/>
    </location>
</feature>
<dbReference type="InterPro" id="IPR003728">
    <property type="entry name" value="Ribosome_maturation_RimP"/>
</dbReference>
<evidence type="ECO:0000259" key="5">
    <source>
        <dbReference type="Pfam" id="PF17384"/>
    </source>
</evidence>
<reference evidence="6 7" key="1">
    <citation type="submission" date="2018-06" db="EMBL/GenBank/DDBJ databases">
        <authorList>
            <consortium name="Pathogen Informatics"/>
            <person name="Doyle S."/>
        </authorList>
    </citation>
    <scope>NUCLEOTIDE SEQUENCE [LARGE SCALE GENOMIC DNA]</scope>
    <source>
        <strain evidence="6 7">NCTC11091</strain>
    </source>
</reference>
<accession>A0A378Q2D6</accession>
<comment type="similarity">
    <text evidence="3">Belongs to the RimP family.</text>
</comment>
<dbReference type="NCBIfam" id="NF011224">
    <property type="entry name" value="PRK14631.1"/>
    <property type="match status" value="1"/>
</dbReference>
<dbReference type="Pfam" id="PF02576">
    <property type="entry name" value="RimP_N"/>
    <property type="match status" value="1"/>
</dbReference>
<dbReference type="SUPFAM" id="SSF75420">
    <property type="entry name" value="YhbC-like, N-terminal domain"/>
    <property type="match status" value="1"/>
</dbReference>
<dbReference type="Proteomes" id="UP000255193">
    <property type="component" value="Unassembled WGS sequence"/>
</dbReference>
<dbReference type="AlphaFoldDB" id="A0A378Q2D6"/>
<dbReference type="InterPro" id="IPR028998">
    <property type="entry name" value="RimP_C"/>
</dbReference>
<dbReference type="Gene3D" id="2.30.30.180">
    <property type="entry name" value="Ribosome maturation factor RimP, C-terminal domain"/>
    <property type="match status" value="1"/>
</dbReference>
<feature type="domain" description="Ribosome maturation factor RimP N-terminal" evidence="4">
    <location>
        <begin position="13"/>
        <end position="92"/>
    </location>
</feature>
<dbReference type="InterPro" id="IPR028989">
    <property type="entry name" value="RimP_N"/>
</dbReference>
<evidence type="ECO:0000256" key="2">
    <source>
        <dbReference type="ARBA" id="ARBA00022517"/>
    </source>
</evidence>
<dbReference type="InterPro" id="IPR035956">
    <property type="entry name" value="RimP_N_sf"/>
</dbReference>
<gene>
    <name evidence="3 6" type="primary">rimP</name>
    <name evidence="6" type="ORF">NCTC11091_00575</name>
</gene>
<organism evidence="6 7">
    <name type="scientific">Faucicola atlantae</name>
    <dbReference type="NCBI Taxonomy" id="34059"/>
    <lineage>
        <taxon>Bacteria</taxon>
        <taxon>Pseudomonadati</taxon>
        <taxon>Pseudomonadota</taxon>
        <taxon>Gammaproteobacteria</taxon>
        <taxon>Moraxellales</taxon>
        <taxon>Moraxellaceae</taxon>
        <taxon>Faucicola</taxon>
    </lineage>
</organism>
<dbReference type="PANTHER" id="PTHR33867">
    <property type="entry name" value="RIBOSOME MATURATION FACTOR RIMP"/>
    <property type="match status" value="1"/>
</dbReference>
<proteinExistence type="inferred from homology"/>
<dbReference type="FunFam" id="3.30.300.70:FF:000001">
    <property type="entry name" value="Ribosome maturation factor RimP"/>
    <property type="match status" value="1"/>
</dbReference>
<dbReference type="InterPro" id="IPR036847">
    <property type="entry name" value="RimP_C_sf"/>
</dbReference>
<evidence type="ECO:0000313" key="6">
    <source>
        <dbReference type="EMBL" id="STY94805.1"/>
    </source>
</evidence>
<dbReference type="Gene3D" id="3.30.300.70">
    <property type="entry name" value="RimP-like superfamily, N-terminal"/>
    <property type="match status" value="1"/>
</dbReference>
<dbReference type="PANTHER" id="PTHR33867:SF1">
    <property type="entry name" value="RIBOSOME MATURATION FACTOR RIMP"/>
    <property type="match status" value="1"/>
</dbReference>
<dbReference type="GO" id="GO:0005829">
    <property type="term" value="C:cytosol"/>
    <property type="evidence" value="ECO:0007669"/>
    <property type="project" value="TreeGrafter"/>
</dbReference>
<dbReference type="RefSeq" id="WP_067058458.1">
    <property type="nucleotide sequence ID" value="NZ_MXAO01000049.1"/>
</dbReference>
<sequence length="170" mass="18816">MKLSSKVAELTELIEPAVNACDVALWGIEFLPQGRRSLLRVFIEAMPEDKAQGKHVTIEDCAAVTHQINGVLDVHDPIAGEYLLEVSSPGLDRSFFYAEQLHDYIGQTLSLRLIQAIGTGSDKRRKVTGALKSIGENDLVVTAEPHTNPHDYTIRLDNIDKANLVYSFDD</sequence>
<dbReference type="GO" id="GO:0006412">
    <property type="term" value="P:translation"/>
    <property type="evidence" value="ECO:0007669"/>
    <property type="project" value="TreeGrafter"/>
</dbReference>
<comment type="function">
    <text evidence="3">Required for maturation of 30S ribosomal subunits.</text>
</comment>